<gene>
    <name evidence="2" type="ORF">ACFQ13_01955</name>
</gene>
<dbReference type="InterPro" id="IPR036188">
    <property type="entry name" value="FAD/NAD-bd_sf"/>
</dbReference>
<sequence length="573" mass="64827">MKQLAIIGMGPRGLYALERLLLELSKQQLEIGLHIFDATHCPGTGTVWDMSQPDSNWINITERALVGIERRQAISYAGCTIPEFPSYHDWCNYDQGFYAPDTFPPRQKIGHYLNARYMSIAKALEHLKTFQSYNEEIIDLKPKGERLDIIGNDKQWVCDALVLTVGHQSTVLSNQLESWTSHVAKYHTPQLFDATYPITQLERLKNEMEITVGIRGFGLAMIDVMRYLTINNFGNFKVIDPSTFETVYYKTQAQGLKIVPFSLDGLPLVPKPLNEAIDVKYQPTDEELEHFKTEIEAVSQSDSAVSHLDFLMRPIAQISARVYLELKDEAQLHHLNRSELESVVIHWLKHEDYKHHLLLDHKTEVYQQIKTYTGMALGDTLVSLDYCIGQVWRHCQPTLYKAFSHAKVDESIIKEVIALDERSKRYSYGPPIESMQQVLALVDADVLNLDYVNNPKITLTPKGWNLENNAETTISCSAMVNSVLDAPQLLKVNTPLIKNLLEDDLIQPIHSALGIETTSEGFVKTPHKDDDLAIAVLGRLAKGSVIGVDAILECFGPRIETWAKAQVKRLSSN</sequence>
<protein>
    <submittedName>
        <fullName evidence="2">FAD/NAD(P)-binding protein</fullName>
    </submittedName>
</protein>
<keyword evidence="3" id="KW-1185">Reference proteome</keyword>
<dbReference type="PANTHER" id="PTHR40254:SF1">
    <property type="entry name" value="BLR0577 PROTEIN"/>
    <property type="match status" value="1"/>
</dbReference>
<dbReference type="Gene3D" id="3.50.50.60">
    <property type="entry name" value="FAD/NAD(P)-binding domain"/>
    <property type="match status" value="1"/>
</dbReference>
<reference evidence="3" key="1">
    <citation type="journal article" date="2019" name="Int. J. Syst. Evol. Microbiol.">
        <title>The Global Catalogue of Microorganisms (GCM) 10K type strain sequencing project: providing services to taxonomists for standard genome sequencing and annotation.</title>
        <authorList>
            <consortium name="The Broad Institute Genomics Platform"/>
            <consortium name="The Broad Institute Genome Sequencing Center for Infectious Disease"/>
            <person name="Wu L."/>
            <person name="Ma J."/>
        </authorList>
    </citation>
    <scope>NUCLEOTIDE SEQUENCE [LARGE SCALE GENOMIC DNA]</scope>
    <source>
        <strain evidence="3">CCUG 56098</strain>
    </source>
</reference>
<dbReference type="SUPFAM" id="SSF51905">
    <property type="entry name" value="FAD/NAD(P)-binding domain"/>
    <property type="match status" value="1"/>
</dbReference>
<dbReference type="Proteomes" id="UP001597086">
    <property type="component" value="Unassembled WGS sequence"/>
</dbReference>
<feature type="domain" description="FAD-dependent urate hydroxylase HpyO/Asp monooxygenase CreE-like FAD/NAD(P)-binding" evidence="1">
    <location>
        <begin position="5"/>
        <end position="168"/>
    </location>
</feature>
<dbReference type="EMBL" id="JBHTKM010000010">
    <property type="protein sequence ID" value="MFD1014672.1"/>
    <property type="molecule type" value="Genomic_DNA"/>
</dbReference>
<evidence type="ECO:0000259" key="1">
    <source>
        <dbReference type="Pfam" id="PF13454"/>
    </source>
</evidence>
<dbReference type="Pfam" id="PF13454">
    <property type="entry name" value="NAD_binding_9"/>
    <property type="match status" value="1"/>
</dbReference>
<organism evidence="2 3">
    <name type="scientific">Winogradskyella rapida</name>
    <dbReference type="NCBI Taxonomy" id="549701"/>
    <lineage>
        <taxon>Bacteria</taxon>
        <taxon>Pseudomonadati</taxon>
        <taxon>Bacteroidota</taxon>
        <taxon>Flavobacteriia</taxon>
        <taxon>Flavobacteriales</taxon>
        <taxon>Flavobacteriaceae</taxon>
        <taxon>Winogradskyella</taxon>
    </lineage>
</organism>
<comment type="caution">
    <text evidence="2">The sequence shown here is derived from an EMBL/GenBank/DDBJ whole genome shotgun (WGS) entry which is preliminary data.</text>
</comment>
<name>A0ABW3KMH5_9FLAO</name>
<proteinExistence type="predicted"/>
<dbReference type="InterPro" id="IPR052189">
    <property type="entry name" value="L-asp_N-monooxygenase_NS-form"/>
</dbReference>
<dbReference type="InterPro" id="IPR038732">
    <property type="entry name" value="HpyO/CreE_NAD-binding"/>
</dbReference>
<dbReference type="PANTHER" id="PTHR40254">
    <property type="entry name" value="BLR0577 PROTEIN"/>
    <property type="match status" value="1"/>
</dbReference>
<dbReference type="RefSeq" id="WP_386113459.1">
    <property type="nucleotide sequence ID" value="NZ_JBHTKM010000010.1"/>
</dbReference>
<evidence type="ECO:0000313" key="2">
    <source>
        <dbReference type="EMBL" id="MFD1014672.1"/>
    </source>
</evidence>
<evidence type="ECO:0000313" key="3">
    <source>
        <dbReference type="Proteomes" id="UP001597086"/>
    </source>
</evidence>
<accession>A0ABW3KMH5</accession>